<dbReference type="Pfam" id="PF00132">
    <property type="entry name" value="Hexapep"/>
    <property type="match status" value="1"/>
</dbReference>
<dbReference type="PANTHER" id="PTHR43017">
    <property type="entry name" value="GALACTOSIDE O-ACETYLTRANSFERASE"/>
    <property type="match status" value="1"/>
</dbReference>
<proteinExistence type="inferred from homology"/>
<dbReference type="PANTHER" id="PTHR43017:SF1">
    <property type="entry name" value="ACETYLTRANSFERASE YJL218W-RELATED"/>
    <property type="match status" value="1"/>
</dbReference>
<organism evidence="7 8">
    <name type="scientific">Carnobacterium divergens DSM 20623</name>
    <dbReference type="NCBI Taxonomy" id="1449336"/>
    <lineage>
        <taxon>Bacteria</taxon>
        <taxon>Bacillati</taxon>
        <taxon>Bacillota</taxon>
        <taxon>Bacilli</taxon>
        <taxon>Lactobacillales</taxon>
        <taxon>Carnobacteriaceae</taxon>
        <taxon>Carnobacterium</taxon>
    </lineage>
</organism>
<dbReference type="RefSeq" id="WP_034570670.1">
    <property type="nucleotide sequence ID" value="NZ_JQBS01000032.1"/>
</dbReference>
<dbReference type="InterPro" id="IPR039369">
    <property type="entry name" value="LacA-like"/>
</dbReference>
<keyword evidence="2 5" id="KW-0808">Transferase</keyword>
<evidence type="ECO:0000256" key="4">
    <source>
        <dbReference type="ARBA" id="ARBA00023315"/>
    </source>
</evidence>
<comment type="similarity">
    <text evidence="1 5">Belongs to the transferase hexapeptide repeat family.</text>
</comment>
<dbReference type="CDD" id="cd03357">
    <property type="entry name" value="LbH_MAT_GAT"/>
    <property type="match status" value="1"/>
</dbReference>
<dbReference type="InterPro" id="IPR024688">
    <property type="entry name" value="Mac_dom"/>
</dbReference>
<sequence length="211" mass="23645">MRTEKEKMLAEDLYIANDEELGQDVKKSRRLTRLFNGTTEEQSDYRKILLKELLGEVGEKYHIEPPFHCDYGQHISIGDHFYANFDCVILDVAKVSIGNNVMFGPKVALFTASHPIDPIVRISGLELGKQIKIGDNVWIGGNSTVNPGVTIGDNVVIGSGSVVTKDIPKNVVAAGNPCRVIRAIDENDKVYWENLQEEYWLESKKAKKELL</sequence>
<evidence type="ECO:0000256" key="2">
    <source>
        <dbReference type="ARBA" id="ARBA00022679"/>
    </source>
</evidence>
<reference evidence="7 8" key="1">
    <citation type="journal article" date="2015" name="Genome Announc.">
        <title>Expanding the biotechnology potential of lactobacilli through comparative genomics of 213 strains and associated genera.</title>
        <authorList>
            <person name="Sun Z."/>
            <person name="Harris H.M."/>
            <person name="McCann A."/>
            <person name="Guo C."/>
            <person name="Argimon S."/>
            <person name="Zhang W."/>
            <person name="Yang X."/>
            <person name="Jeffery I.B."/>
            <person name="Cooney J.C."/>
            <person name="Kagawa T.F."/>
            <person name="Liu W."/>
            <person name="Song Y."/>
            <person name="Salvetti E."/>
            <person name="Wrobel A."/>
            <person name="Rasinkangas P."/>
            <person name="Parkhill J."/>
            <person name="Rea M.C."/>
            <person name="O'Sullivan O."/>
            <person name="Ritari J."/>
            <person name="Douillard F.P."/>
            <person name="Paul Ross R."/>
            <person name="Yang R."/>
            <person name="Briner A.E."/>
            <person name="Felis G.E."/>
            <person name="de Vos W.M."/>
            <person name="Barrangou R."/>
            <person name="Klaenhammer T.R."/>
            <person name="Caufield P.W."/>
            <person name="Cui Y."/>
            <person name="Zhang H."/>
            <person name="O'Toole P.W."/>
        </authorList>
    </citation>
    <scope>NUCLEOTIDE SEQUENCE [LARGE SCALE GENOMIC DNA]</scope>
    <source>
        <strain evidence="7 8">DSM 20623</strain>
    </source>
</reference>
<protein>
    <recommendedName>
        <fullName evidence="5">Acetyltransferase</fullName>
        <ecNumber evidence="5">2.3.1.-</ecNumber>
    </recommendedName>
</protein>
<dbReference type="InterPro" id="IPR018357">
    <property type="entry name" value="Hexapep_transf_CS"/>
</dbReference>
<dbReference type="SMART" id="SM01266">
    <property type="entry name" value="Mac"/>
    <property type="match status" value="1"/>
</dbReference>
<gene>
    <name evidence="7" type="ORF">IV74_GL001571</name>
</gene>
<dbReference type="FunFam" id="2.160.10.10:FF:000008">
    <property type="entry name" value="Maltose O-acetyltransferase"/>
    <property type="match status" value="1"/>
</dbReference>
<dbReference type="InterPro" id="IPR001451">
    <property type="entry name" value="Hexapep"/>
</dbReference>
<dbReference type="GO" id="GO:0008870">
    <property type="term" value="F:galactoside O-acetyltransferase activity"/>
    <property type="evidence" value="ECO:0007669"/>
    <property type="project" value="TreeGrafter"/>
</dbReference>
<dbReference type="Proteomes" id="UP000051658">
    <property type="component" value="Unassembled WGS sequence"/>
</dbReference>
<evidence type="ECO:0000313" key="7">
    <source>
        <dbReference type="EMBL" id="KRN56457.1"/>
    </source>
</evidence>
<dbReference type="InterPro" id="IPR011004">
    <property type="entry name" value="Trimer_LpxA-like_sf"/>
</dbReference>
<dbReference type="GeneID" id="89588479"/>
<dbReference type="eggNOG" id="COG0110">
    <property type="taxonomic scope" value="Bacteria"/>
</dbReference>
<dbReference type="PROSITE" id="PS00101">
    <property type="entry name" value="HEXAPEP_TRANSFERASES"/>
    <property type="match status" value="1"/>
</dbReference>
<evidence type="ECO:0000256" key="3">
    <source>
        <dbReference type="ARBA" id="ARBA00022737"/>
    </source>
</evidence>
<dbReference type="Pfam" id="PF12464">
    <property type="entry name" value="Mac"/>
    <property type="match status" value="1"/>
</dbReference>
<dbReference type="AlphaFoldDB" id="A0A0R2HUR3"/>
<feature type="domain" description="Maltose/galactoside acetyltransferase" evidence="6">
    <location>
        <begin position="5"/>
        <end position="59"/>
    </location>
</feature>
<dbReference type="SUPFAM" id="SSF51161">
    <property type="entry name" value="Trimeric LpxA-like enzymes"/>
    <property type="match status" value="1"/>
</dbReference>
<dbReference type="EC" id="2.3.1.-" evidence="5"/>
<comment type="caution">
    <text evidence="7">The sequence shown here is derived from an EMBL/GenBank/DDBJ whole genome shotgun (WGS) entry which is preliminary data.</text>
</comment>
<keyword evidence="3" id="KW-0677">Repeat</keyword>
<dbReference type="Gene3D" id="2.160.10.10">
    <property type="entry name" value="Hexapeptide repeat proteins"/>
    <property type="match status" value="1"/>
</dbReference>
<evidence type="ECO:0000256" key="5">
    <source>
        <dbReference type="RuleBase" id="RU367021"/>
    </source>
</evidence>
<name>A0A0R2HUR3_CARDV</name>
<keyword evidence="4 5" id="KW-0012">Acyltransferase</keyword>
<keyword evidence="8" id="KW-1185">Reference proteome</keyword>
<evidence type="ECO:0000256" key="1">
    <source>
        <dbReference type="ARBA" id="ARBA00007274"/>
    </source>
</evidence>
<evidence type="ECO:0000259" key="6">
    <source>
        <dbReference type="SMART" id="SM01266"/>
    </source>
</evidence>
<evidence type="ECO:0000313" key="8">
    <source>
        <dbReference type="Proteomes" id="UP000051658"/>
    </source>
</evidence>
<dbReference type="PATRIC" id="fig|1449336.4.peg.1603"/>
<dbReference type="EMBL" id="JQBS01000032">
    <property type="protein sequence ID" value="KRN56457.1"/>
    <property type="molecule type" value="Genomic_DNA"/>
</dbReference>
<accession>A0A0R2HUR3</accession>